<evidence type="ECO:0000313" key="1">
    <source>
        <dbReference type="EMBL" id="KZS40668.1"/>
    </source>
</evidence>
<dbReference type="Proteomes" id="UP000076715">
    <property type="component" value="Unassembled WGS sequence"/>
</dbReference>
<dbReference type="NCBIfam" id="NF047658">
    <property type="entry name" value="HYC_CC_PP"/>
    <property type="match status" value="1"/>
</dbReference>
<organism evidence="1 2">
    <name type="scientific">Aquimarina aggregata</name>
    <dbReference type="NCBI Taxonomy" id="1642818"/>
    <lineage>
        <taxon>Bacteria</taxon>
        <taxon>Pseudomonadati</taxon>
        <taxon>Bacteroidota</taxon>
        <taxon>Flavobacteriia</taxon>
        <taxon>Flavobacteriales</taxon>
        <taxon>Flavobacteriaceae</taxon>
        <taxon>Aquimarina</taxon>
    </lineage>
</organism>
<sequence length="139" mass="16062">MRNVFHKIMSISMAFVVLITTMSFTIDMHYCGNTLVDVALFKEAKSCGMEMQQYNNQNIDLSFTKKSCCSDKKIIIEGQDNLKDTSKTINLEQEIFITSFIYSYINLFEGIEETKIPFTAYSPPYIKQDVQVLHQVFLI</sequence>
<dbReference type="EMBL" id="LQRT01000013">
    <property type="protein sequence ID" value="KZS40668.1"/>
    <property type="molecule type" value="Genomic_DNA"/>
</dbReference>
<keyword evidence="2" id="KW-1185">Reference proteome</keyword>
<accession>A0A163AN52</accession>
<evidence type="ECO:0000313" key="2">
    <source>
        <dbReference type="Proteomes" id="UP000076715"/>
    </source>
</evidence>
<evidence type="ECO:0008006" key="3">
    <source>
        <dbReference type="Google" id="ProtNLM"/>
    </source>
</evidence>
<dbReference type="AlphaFoldDB" id="A0A163AN52"/>
<gene>
    <name evidence="1" type="ORF">AWE51_06880</name>
</gene>
<dbReference type="InterPro" id="IPR058512">
    <property type="entry name" value="DUF8199"/>
</dbReference>
<protein>
    <recommendedName>
        <fullName evidence="3">Secreted protein</fullName>
    </recommendedName>
</protein>
<dbReference type="InterPro" id="IPR058060">
    <property type="entry name" value="HYC_CC_PP"/>
</dbReference>
<comment type="caution">
    <text evidence="1">The sequence shown here is derived from an EMBL/GenBank/DDBJ whole genome shotgun (WGS) entry which is preliminary data.</text>
</comment>
<reference evidence="1 2" key="1">
    <citation type="submission" date="2016-01" db="EMBL/GenBank/DDBJ databases">
        <title>The draft genome sequence of Aquimarina sp. RZW4-3-2.</title>
        <authorList>
            <person name="Wang Y."/>
        </authorList>
    </citation>
    <scope>NUCLEOTIDE SEQUENCE [LARGE SCALE GENOMIC DNA]</scope>
    <source>
        <strain evidence="1 2">RZW4-3-2</strain>
    </source>
</reference>
<name>A0A163AN52_9FLAO</name>
<dbReference type="STRING" id="1642818.AWE51_06880"/>
<dbReference type="Pfam" id="PF26622">
    <property type="entry name" value="DUF8199"/>
    <property type="match status" value="1"/>
</dbReference>
<proteinExistence type="predicted"/>